<gene>
    <name evidence="2" type="ORF">BDQ94DRAFT_119785</name>
</gene>
<keyword evidence="3" id="KW-1185">Reference proteome</keyword>
<dbReference type="EMBL" id="KZ852099">
    <property type="protein sequence ID" value="RDH27127.1"/>
    <property type="molecule type" value="Genomic_DNA"/>
</dbReference>
<name>A0A3F3PJS7_9EURO</name>
<reference evidence="2 3" key="1">
    <citation type="submission" date="2018-07" db="EMBL/GenBank/DDBJ databases">
        <title>The genomes of Aspergillus section Nigri reveals drivers in fungal speciation.</title>
        <authorList>
            <consortium name="DOE Joint Genome Institute"/>
            <person name="Vesth T.C."/>
            <person name="Nybo J."/>
            <person name="Theobald S."/>
            <person name="Brandl J."/>
            <person name="Frisvad J.C."/>
            <person name="Nielsen K.F."/>
            <person name="Lyhne E.K."/>
            <person name="Kogle M.E."/>
            <person name="Kuo A."/>
            <person name="Riley R."/>
            <person name="Clum A."/>
            <person name="Nolan M."/>
            <person name="Lipzen A."/>
            <person name="Salamov A."/>
            <person name="Henrissat B."/>
            <person name="Wiebenga A."/>
            <person name="De vries R.P."/>
            <person name="Grigoriev I.V."/>
            <person name="Mortensen U.H."/>
            <person name="Andersen M.R."/>
            <person name="Baker S.E."/>
        </authorList>
    </citation>
    <scope>NUCLEOTIDE SEQUENCE [LARGE SCALE GENOMIC DNA]</scope>
    <source>
        <strain evidence="2 3">CBS 139.54b</strain>
    </source>
</reference>
<dbReference type="AlphaFoldDB" id="A0A3F3PJS7"/>
<evidence type="ECO:0000313" key="3">
    <source>
        <dbReference type="Proteomes" id="UP000253729"/>
    </source>
</evidence>
<accession>A0A3F3PJS7</accession>
<organism evidence="2 3">
    <name type="scientific">Aspergillus welwitschiae</name>
    <dbReference type="NCBI Taxonomy" id="1341132"/>
    <lineage>
        <taxon>Eukaryota</taxon>
        <taxon>Fungi</taxon>
        <taxon>Dikarya</taxon>
        <taxon>Ascomycota</taxon>
        <taxon>Pezizomycotina</taxon>
        <taxon>Eurotiomycetes</taxon>
        <taxon>Eurotiomycetidae</taxon>
        <taxon>Eurotiales</taxon>
        <taxon>Aspergillaceae</taxon>
        <taxon>Aspergillus</taxon>
        <taxon>Aspergillus subgen. Circumdati</taxon>
    </lineage>
</organism>
<protein>
    <recommendedName>
        <fullName evidence="4">Secreted protein</fullName>
    </recommendedName>
</protein>
<proteinExistence type="predicted"/>
<dbReference type="Proteomes" id="UP000253729">
    <property type="component" value="Unassembled WGS sequence"/>
</dbReference>
<dbReference type="RefSeq" id="XP_026620149.1">
    <property type="nucleotide sequence ID" value="XM_026763741.1"/>
</dbReference>
<feature type="chain" id="PRO_5017724680" description="Secreted protein" evidence="1">
    <location>
        <begin position="16"/>
        <end position="82"/>
    </location>
</feature>
<keyword evidence="1" id="KW-0732">Signal</keyword>
<sequence>MLLFLRFILIHSNDCQSPSLLARVPLMRCEVNLSPPTSTRNIFRLVVQTFGCASVTPKITRRCRHRNAIQRTLPIADKRQAS</sequence>
<evidence type="ECO:0000256" key="1">
    <source>
        <dbReference type="SAM" id="SignalP"/>
    </source>
</evidence>
<feature type="signal peptide" evidence="1">
    <location>
        <begin position="1"/>
        <end position="15"/>
    </location>
</feature>
<evidence type="ECO:0008006" key="4">
    <source>
        <dbReference type="Google" id="ProtNLM"/>
    </source>
</evidence>
<evidence type="ECO:0000313" key="2">
    <source>
        <dbReference type="EMBL" id="RDH27127.1"/>
    </source>
</evidence>
<dbReference type="GeneID" id="38132097"/>